<feature type="transmembrane region" description="Helical" evidence="7">
    <location>
        <begin position="35"/>
        <end position="59"/>
    </location>
</feature>
<evidence type="ECO:0000313" key="10">
    <source>
        <dbReference type="Proteomes" id="UP000663854"/>
    </source>
</evidence>
<accession>A0A813UQD9</accession>
<evidence type="ECO:0000256" key="3">
    <source>
        <dbReference type="ARBA" id="ARBA00022692"/>
    </source>
</evidence>
<evidence type="ECO:0000256" key="5">
    <source>
        <dbReference type="ARBA" id="ARBA00023136"/>
    </source>
</evidence>
<dbReference type="Proteomes" id="UP000663854">
    <property type="component" value="Unassembled WGS sequence"/>
</dbReference>
<dbReference type="EMBL" id="CAJNOH010000062">
    <property type="protein sequence ID" value="CAF0825900.1"/>
    <property type="molecule type" value="Genomic_DNA"/>
</dbReference>
<feature type="transmembrane region" description="Helical" evidence="7">
    <location>
        <begin position="152"/>
        <end position="175"/>
    </location>
</feature>
<name>A0A813UQD9_9BILA</name>
<keyword evidence="5 7" id="KW-0472">Membrane</keyword>
<sequence>MILLDEFAPISIIWLLLRIERIVLASALIEEANKAISYALTTLIWPILTFILNICFIIMDNCNPDNFSQLNCSIDRIRCVYVSYGFVDETFENYFNTIWSHRLSQFFSQHSWLINIFNIFIIYWLLALTIALEEMVLACTFACLSITLHHHLGTIAFGSSFIAIIDVIRTLIDLIKDRMETMNLDSYGKCCLILIKGCLSCVRCCFQFFSRYTYIMTAISGKWFCSSAFIATRLLLKNCLRIFVVDRICAILLYIGRTTITIGSCVFTAYILDKIETNINLHFSWFPVLIIGLSVYIKLSDVSQIESYIISNRLKEIFNKSNDFQKSKFHIINDESISDKTGSKFYFL</sequence>
<keyword evidence="6" id="KW-0325">Glycoprotein</keyword>
<dbReference type="GO" id="GO:0005886">
    <property type="term" value="C:plasma membrane"/>
    <property type="evidence" value="ECO:0007669"/>
    <property type="project" value="UniProtKB-SubCell"/>
</dbReference>
<proteinExistence type="inferred from homology"/>
<dbReference type="AlphaFoldDB" id="A0A813UQD9"/>
<keyword evidence="4 7" id="KW-1133">Transmembrane helix</keyword>
<keyword evidence="11" id="KW-1185">Reference proteome</keyword>
<feature type="transmembrane region" description="Helical" evidence="7">
    <location>
        <begin position="112"/>
        <end position="132"/>
    </location>
</feature>
<comment type="function">
    <text evidence="7">Choline transporter.</text>
</comment>
<feature type="transmembrane region" description="Helical" evidence="7">
    <location>
        <begin position="283"/>
        <end position="299"/>
    </location>
</feature>
<evidence type="ECO:0000256" key="7">
    <source>
        <dbReference type="RuleBase" id="RU368066"/>
    </source>
</evidence>
<evidence type="ECO:0000256" key="6">
    <source>
        <dbReference type="ARBA" id="ARBA00023180"/>
    </source>
</evidence>
<dbReference type="PANTHER" id="PTHR12385:SF14">
    <property type="entry name" value="CHOLINE TRANSPORTER-LIKE 2"/>
    <property type="match status" value="1"/>
</dbReference>
<dbReference type="Pfam" id="PF04515">
    <property type="entry name" value="Choline_transpo"/>
    <property type="match status" value="1"/>
</dbReference>
<evidence type="ECO:0000313" key="11">
    <source>
        <dbReference type="Proteomes" id="UP000663870"/>
    </source>
</evidence>
<dbReference type="InterPro" id="IPR007603">
    <property type="entry name" value="Choline_transptr-like"/>
</dbReference>
<feature type="transmembrane region" description="Helical" evidence="7">
    <location>
        <begin position="248"/>
        <end position="271"/>
    </location>
</feature>
<evidence type="ECO:0000313" key="8">
    <source>
        <dbReference type="EMBL" id="CAF0825900.1"/>
    </source>
</evidence>
<feature type="transmembrane region" description="Helical" evidence="7">
    <location>
        <begin position="187"/>
        <end position="209"/>
    </location>
</feature>
<evidence type="ECO:0000256" key="1">
    <source>
        <dbReference type="ARBA" id="ARBA00004141"/>
    </source>
</evidence>
<evidence type="ECO:0000256" key="2">
    <source>
        <dbReference type="ARBA" id="ARBA00007168"/>
    </source>
</evidence>
<feature type="transmembrane region" description="Helical" evidence="7">
    <location>
        <begin position="215"/>
        <end position="236"/>
    </location>
</feature>
<dbReference type="PANTHER" id="PTHR12385">
    <property type="entry name" value="CHOLINE TRANSPORTER-LIKE (SLC FAMILY 44)"/>
    <property type="match status" value="1"/>
</dbReference>
<organism evidence="8 10">
    <name type="scientific">Rotaria sordida</name>
    <dbReference type="NCBI Taxonomy" id="392033"/>
    <lineage>
        <taxon>Eukaryota</taxon>
        <taxon>Metazoa</taxon>
        <taxon>Spiralia</taxon>
        <taxon>Gnathifera</taxon>
        <taxon>Rotifera</taxon>
        <taxon>Eurotatoria</taxon>
        <taxon>Bdelloidea</taxon>
        <taxon>Philodinida</taxon>
        <taxon>Philodinidae</taxon>
        <taxon>Rotaria</taxon>
    </lineage>
</organism>
<keyword evidence="3 7" id="KW-0812">Transmembrane</keyword>
<comment type="subcellular location">
    <subcellularLocation>
        <location evidence="7">Cell membrane</location>
        <topology evidence="7">Multi-pass membrane protein</topology>
    </subcellularLocation>
    <subcellularLocation>
        <location evidence="1">Membrane</location>
        <topology evidence="1">Multi-pass membrane protein</topology>
    </subcellularLocation>
</comment>
<evidence type="ECO:0000313" key="9">
    <source>
        <dbReference type="EMBL" id="CAF1018606.1"/>
    </source>
</evidence>
<protein>
    <recommendedName>
        <fullName evidence="7">Choline transporter-like protein</fullName>
    </recommendedName>
</protein>
<comment type="caution">
    <text evidence="8">The sequence shown here is derived from an EMBL/GenBank/DDBJ whole genome shotgun (WGS) entry which is preliminary data.</text>
</comment>
<gene>
    <name evidence="9" type="ORF">JXQ802_LOCUS15040</name>
    <name evidence="8" type="ORF">PYM288_LOCUS5827</name>
</gene>
<evidence type="ECO:0000256" key="4">
    <source>
        <dbReference type="ARBA" id="ARBA00022989"/>
    </source>
</evidence>
<dbReference type="GO" id="GO:0022857">
    <property type="term" value="F:transmembrane transporter activity"/>
    <property type="evidence" value="ECO:0007669"/>
    <property type="project" value="UniProtKB-UniRule"/>
</dbReference>
<reference evidence="8" key="1">
    <citation type="submission" date="2021-02" db="EMBL/GenBank/DDBJ databases">
        <authorList>
            <person name="Nowell W R."/>
        </authorList>
    </citation>
    <scope>NUCLEOTIDE SEQUENCE</scope>
</reference>
<comment type="similarity">
    <text evidence="2 7">Belongs to the CTL (choline transporter-like) family.</text>
</comment>
<dbReference type="Proteomes" id="UP000663870">
    <property type="component" value="Unassembled WGS sequence"/>
</dbReference>
<dbReference type="EMBL" id="CAJNOL010000345">
    <property type="protein sequence ID" value="CAF1018606.1"/>
    <property type="molecule type" value="Genomic_DNA"/>
</dbReference>